<sequence length="130" mass="15090">MAGSSSKKTIQSNKKTMISLLIGETIFLLIYLLLSVIKNTNVFTYIKIIPELLVILFLYNMSRPKYRDNRCIDSGVNLNSRGVIAIMFDFVYISWVVKILTLYTSLGYLLYFIMIFGIFYEFKGIFSHKK</sequence>
<dbReference type="GO" id="GO:0005773">
    <property type="term" value="C:vacuole"/>
    <property type="evidence" value="ECO:0007669"/>
    <property type="project" value="GOC"/>
</dbReference>
<evidence type="ECO:0000256" key="3">
    <source>
        <dbReference type="ARBA" id="ARBA00022692"/>
    </source>
</evidence>
<dbReference type="OrthoDB" id="276296at2759"/>
<evidence type="ECO:0000313" key="8">
    <source>
        <dbReference type="EMBL" id="KCZ80309.1"/>
    </source>
</evidence>
<accession>A0A059EZX7</accession>
<feature type="transmembrane region" description="Helical" evidence="7">
    <location>
        <begin position="108"/>
        <end position="126"/>
    </location>
</feature>
<evidence type="ECO:0000256" key="7">
    <source>
        <dbReference type="SAM" id="Phobius"/>
    </source>
</evidence>
<evidence type="ECO:0000313" key="9">
    <source>
        <dbReference type="Proteomes" id="UP000030655"/>
    </source>
</evidence>
<dbReference type="VEuPathDB" id="MicrosporidiaDB:H312_02277"/>
<dbReference type="PANTHER" id="PTHR13505">
    <property type="entry name" value="TRANSMEMBRANE PROTEIN 208"/>
    <property type="match status" value="1"/>
</dbReference>
<proteinExistence type="inferred from homology"/>
<dbReference type="EMBL" id="KK365188">
    <property type="protein sequence ID" value="KCZ80309.1"/>
    <property type="molecule type" value="Genomic_DNA"/>
</dbReference>
<dbReference type="GO" id="GO:0005789">
    <property type="term" value="C:endoplasmic reticulum membrane"/>
    <property type="evidence" value="ECO:0007669"/>
    <property type="project" value="UniProtKB-SubCell"/>
</dbReference>
<dbReference type="PANTHER" id="PTHR13505:SF7">
    <property type="entry name" value="TRANSMEMBRANE PROTEIN 208"/>
    <property type="match status" value="1"/>
</dbReference>
<dbReference type="AlphaFoldDB" id="A0A059EZX7"/>
<dbReference type="InterPro" id="IPR008506">
    <property type="entry name" value="SND2/TMEM208"/>
</dbReference>
<dbReference type="GO" id="GO:0006624">
    <property type="term" value="P:vacuolar protein processing"/>
    <property type="evidence" value="ECO:0007669"/>
    <property type="project" value="TreeGrafter"/>
</dbReference>
<protein>
    <submittedName>
        <fullName evidence="8">Uncharacterized protein</fullName>
    </submittedName>
</protein>
<evidence type="ECO:0000256" key="1">
    <source>
        <dbReference type="ARBA" id="ARBA00004477"/>
    </source>
</evidence>
<feature type="transmembrane region" description="Helical" evidence="7">
    <location>
        <begin position="43"/>
        <end position="61"/>
    </location>
</feature>
<dbReference type="Proteomes" id="UP000030655">
    <property type="component" value="Unassembled WGS sequence"/>
</dbReference>
<feature type="transmembrane region" description="Helical" evidence="7">
    <location>
        <begin position="20"/>
        <end position="37"/>
    </location>
</feature>
<keyword evidence="3 7" id="KW-0812">Transmembrane</keyword>
<evidence type="ECO:0000256" key="5">
    <source>
        <dbReference type="ARBA" id="ARBA00022989"/>
    </source>
</evidence>
<evidence type="ECO:0000256" key="4">
    <source>
        <dbReference type="ARBA" id="ARBA00022824"/>
    </source>
</evidence>
<keyword evidence="9" id="KW-1185">Reference proteome</keyword>
<name>A0A059EZX7_9MICR</name>
<feature type="transmembrane region" description="Helical" evidence="7">
    <location>
        <begin position="82"/>
        <end position="102"/>
    </location>
</feature>
<reference evidence="9" key="1">
    <citation type="submission" date="2013-02" db="EMBL/GenBank/DDBJ databases">
        <authorList>
            <consortium name="The Broad Institute Genome Sequencing Platform"/>
            <person name="Cuomo C."/>
            <person name="Becnel J."/>
            <person name="Sanscrainte N."/>
            <person name="Walker B."/>
            <person name="Young S.K."/>
            <person name="Zeng Q."/>
            <person name="Gargeya S."/>
            <person name="Fitzgerald M."/>
            <person name="Haas B."/>
            <person name="Abouelleil A."/>
            <person name="Alvarado L."/>
            <person name="Arachchi H.M."/>
            <person name="Berlin A.M."/>
            <person name="Chapman S.B."/>
            <person name="Dewar J."/>
            <person name="Goldberg J."/>
            <person name="Griggs A."/>
            <person name="Gujja S."/>
            <person name="Hansen M."/>
            <person name="Howarth C."/>
            <person name="Imamovic A."/>
            <person name="Larimer J."/>
            <person name="McCowan C."/>
            <person name="Murphy C."/>
            <person name="Neiman D."/>
            <person name="Pearson M."/>
            <person name="Priest M."/>
            <person name="Roberts A."/>
            <person name="Saif S."/>
            <person name="Shea T."/>
            <person name="Sisk P."/>
            <person name="Sykes S."/>
            <person name="Wortman J."/>
            <person name="Nusbaum C."/>
            <person name="Birren B."/>
        </authorList>
    </citation>
    <scope>NUCLEOTIDE SEQUENCE [LARGE SCALE GENOMIC DNA]</scope>
    <source>
        <strain evidence="9">PRA339</strain>
    </source>
</reference>
<gene>
    <name evidence="8" type="ORF">H312_02277</name>
</gene>
<evidence type="ECO:0000256" key="6">
    <source>
        <dbReference type="ARBA" id="ARBA00023136"/>
    </source>
</evidence>
<dbReference type="Pfam" id="PF05620">
    <property type="entry name" value="TMEM208_SND2"/>
    <property type="match status" value="1"/>
</dbReference>
<keyword evidence="6 7" id="KW-0472">Membrane</keyword>
<organism evidence="8 9">
    <name type="scientific">Anncaliia algerae PRA339</name>
    <dbReference type="NCBI Taxonomy" id="1288291"/>
    <lineage>
        <taxon>Eukaryota</taxon>
        <taxon>Fungi</taxon>
        <taxon>Fungi incertae sedis</taxon>
        <taxon>Microsporidia</taxon>
        <taxon>Tubulinosematoidea</taxon>
        <taxon>Tubulinosematidae</taxon>
        <taxon>Anncaliia</taxon>
    </lineage>
</organism>
<comment type="subcellular location">
    <subcellularLocation>
        <location evidence="1">Endoplasmic reticulum membrane</location>
        <topology evidence="1">Multi-pass membrane protein</topology>
    </subcellularLocation>
</comment>
<reference evidence="8 9" key="2">
    <citation type="submission" date="2014-03" db="EMBL/GenBank/DDBJ databases">
        <title>The Genome Sequence of Anncaliia algerae insect isolate PRA339.</title>
        <authorList>
            <consortium name="The Broad Institute Genome Sequencing Platform"/>
            <consortium name="The Broad Institute Genome Sequencing Center for Infectious Disease"/>
            <person name="Cuomo C."/>
            <person name="Becnel J."/>
            <person name="Sanscrainte N."/>
            <person name="Walker B."/>
            <person name="Young S.K."/>
            <person name="Zeng Q."/>
            <person name="Gargeya S."/>
            <person name="Fitzgerald M."/>
            <person name="Haas B."/>
            <person name="Abouelleil A."/>
            <person name="Alvarado L."/>
            <person name="Arachchi H.M."/>
            <person name="Berlin A.M."/>
            <person name="Chapman S.B."/>
            <person name="Dewar J."/>
            <person name="Goldberg J."/>
            <person name="Griggs A."/>
            <person name="Gujja S."/>
            <person name="Hansen M."/>
            <person name="Howarth C."/>
            <person name="Imamovic A."/>
            <person name="Larimer J."/>
            <person name="McCowan C."/>
            <person name="Murphy C."/>
            <person name="Neiman D."/>
            <person name="Pearson M."/>
            <person name="Priest M."/>
            <person name="Roberts A."/>
            <person name="Saif S."/>
            <person name="Shea T."/>
            <person name="Sisk P."/>
            <person name="Sykes S."/>
            <person name="Wortman J."/>
            <person name="Nusbaum C."/>
            <person name="Birren B."/>
        </authorList>
    </citation>
    <scope>NUCLEOTIDE SEQUENCE [LARGE SCALE GENOMIC DNA]</scope>
    <source>
        <strain evidence="8 9">PRA339</strain>
    </source>
</reference>
<keyword evidence="5 7" id="KW-1133">Transmembrane helix</keyword>
<keyword evidence="4" id="KW-0256">Endoplasmic reticulum</keyword>
<dbReference type="HOGENOM" id="CLU_1950442_0_0_1"/>
<comment type="similarity">
    <text evidence="2">Belongs to the TMEM208 family.</text>
</comment>
<evidence type="ECO:0000256" key="2">
    <source>
        <dbReference type="ARBA" id="ARBA00009950"/>
    </source>
</evidence>